<dbReference type="InterPro" id="IPR021215">
    <property type="entry name" value="DUF2752"/>
</dbReference>
<dbReference type="Pfam" id="PF10825">
    <property type="entry name" value="DUF2752"/>
    <property type="match status" value="1"/>
</dbReference>
<keyword evidence="3" id="KW-1185">Reference proteome</keyword>
<proteinExistence type="predicted"/>
<organism evidence="2 3">
    <name type="scientific">Haloferula luteola</name>
    <dbReference type="NCBI Taxonomy" id="595692"/>
    <lineage>
        <taxon>Bacteria</taxon>
        <taxon>Pseudomonadati</taxon>
        <taxon>Verrucomicrobiota</taxon>
        <taxon>Verrucomicrobiia</taxon>
        <taxon>Verrucomicrobiales</taxon>
        <taxon>Verrucomicrobiaceae</taxon>
        <taxon>Haloferula</taxon>
    </lineage>
</organism>
<reference evidence="2 3" key="1">
    <citation type="submission" date="2020-08" db="EMBL/GenBank/DDBJ databases">
        <title>Genomic Encyclopedia of Type Strains, Phase IV (KMG-IV): sequencing the most valuable type-strain genomes for metagenomic binning, comparative biology and taxonomic classification.</title>
        <authorList>
            <person name="Goeker M."/>
        </authorList>
    </citation>
    <scope>NUCLEOTIDE SEQUENCE [LARGE SCALE GENOMIC DNA]</scope>
    <source>
        <strain evidence="2 3">YC6886</strain>
    </source>
</reference>
<evidence type="ECO:0000256" key="1">
    <source>
        <dbReference type="SAM" id="Phobius"/>
    </source>
</evidence>
<dbReference type="Proteomes" id="UP000557717">
    <property type="component" value="Unassembled WGS sequence"/>
</dbReference>
<protein>
    <recommendedName>
        <fullName evidence="4">DUF2752 domain-containing protein</fullName>
    </recommendedName>
</protein>
<keyword evidence="1" id="KW-1133">Transmembrane helix</keyword>
<dbReference type="EMBL" id="JACHFD010000018">
    <property type="protein sequence ID" value="MBB5352990.1"/>
    <property type="molecule type" value="Genomic_DNA"/>
</dbReference>
<sequence>MKAAGRVTLLALVVGLGAAALVWALGRDPGLPSSCGWNRWTGLYCPGCGMTRALEALLKGDGWNAFRFNPLGMILMPLGFIGLAPSLWAWLRGQPPKRPLNMSTRQALGWVAVVVAFGVLRNLPWVPFCWLAPGGR</sequence>
<dbReference type="AlphaFoldDB" id="A0A840VGN0"/>
<gene>
    <name evidence="2" type="ORF">HNR46_003240</name>
</gene>
<evidence type="ECO:0000313" key="2">
    <source>
        <dbReference type="EMBL" id="MBB5352990.1"/>
    </source>
</evidence>
<feature type="transmembrane region" description="Helical" evidence="1">
    <location>
        <begin position="71"/>
        <end position="91"/>
    </location>
</feature>
<evidence type="ECO:0008006" key="4">
    <source>
        <dbReference type="Google" id="ProtNLM"/>
    </source>
</evidence>
<dbReference type="RefSeq" id="WP_184020471.1">
    <property type="nucleotide sequence ID" value="NZ_JACHFD010000018.1"/>
</dbReference>
<keyword evidence="1" id="KW-0472">Membrane</keyword>
<keyword evidence="1" id="KW-0812">Transmembrane</keyword>
<comment type="caution">
    <text evidence="2">The sequence shown here is derived from an EMBL/GenBank/DDBJ whole genome shotgun (WGS) entry which is preliminary data.</text>
</comment>
<evidence type="ECO:0000313" key="3">
    <source>
        <dbReference type="Proteomes" id="UP000557717"/>
    </source>
</evidence>
<accession>A0A840VGN0</accession>
<name>A0A840VGN0_9BACT</name>
<feature type="transmembrane region" description="Helical" evidence="1">
    <location>
        <begin position="107"/>
        <end position="126"/>
    </location>
</feature>